<keyword evidence="1 2" id="KW-0808">Transferase</keyword>
<dbReference type="Pfam" id="PF04378">
    <property type="entry name" value="RsmJ"/>
    <property type="match status" value="1"/>
</dbReference>
<feature type="binding site" evidence="1">
    <location>
        <begin position="142"/>
        <end position="143"/>
    </location>
    <ligand>
        <name>S-adenosyl-L-methionine</name>
        <dbReference type="ChEBI" id="CHEBI:59789"/>
    </ligand>
</feature>
<evidence type="ECO:0000313" key="3">
    <source>
        <dbReference type="Proteomes" id="UP000228945"/>
    </source>
</evidence>
<feature type="binding site" evidence="1">
    <location>
        <position position="162"/>
    </location>
    <ligand>
        <name>S-adenosyl-L-methionine</name>
        <dbReference type="ChEBI" id="CHEBI:59789"/>
    </ligand>
</feature>
<dbReference type="PANTHER" id="PTHR37426:SF1">
    <property type="entry name" value="RIBOSOMAL RNA LARGE SUBUNIT METHYLTRANSFERASE J"/>
    <property type="match status" value="1"/>
</dbReference>
<feature type="binding site" evidence="1">
    <location>
        <position position="41"/>
    </location>
    <ligand>
        <name>S-adenosyl-L-methionine</name>
        <dbReference type="ChEBI" id="CHEBI:59789"/>
    </ligand>
</feature>
<evidence type="ECO:0000256" key="1">
    <source>
        <dbReference type="HAMAP-Rule" id="MF_00934"/>
    </source>
</evidence>
<keyword evidence="3" id="KW-1185">Reference proteome</keyword>
<dbReference type="EMBL" id="CP024201">
    <property type="protein sequence ID" value="ATQ43560.1"/>
    <property type="molecule type" value="Genomic_DNA"/>
</dbReference>
<dbReference type="GO" id="GO:0036307">
    <property type="term" value="F:23S rRNA (adenine(2030)-N(6))-methyltransferase activity"/>
    <property type="evidence" value="ECO:0007669"/>
    <property type="project" value="UniProtKB-UniRule"/>
</dbReference>
<dbReference type="AlphaFoldDB" id="A0A2D2AZX1"/>
<dbReference type="SUPFAM" id="SSF53335">
    <property type="entry name" value="S-adenosyl-L-methionine-dependent methyltransferases"/>
    <property type="match status" value="1"/>
</dbReference>
<evidence type="ECO:0000313" key="2">
    <source>
        <dbReference type="EMBL" id="ATQ43560.1"/>
    </source>
</evidence>
<dbReference type="InterPro" id="IPR007473">
    <property type="entry name" value="RlmJ"/>
</dbReference>
<dbReference type="InterPro" id="IPR029063">
    <property type="entry name" value="SAM-dependent_MTases_sf"/>
</dbReference>
<dbReference type="KEGG" id="cmb:CSW64_14690"/>
<dbReference type="PANTHER" id="PTHR37426">
    <property type="entry name" value="RIBOSOMAL RNA LARGE SUBUNIT METHYLTRANSFERASE J"/>
    <property type="match status" value="1"/>
</dbReference>
<organism evidence="2 3">
    <name type="scientific">Caulobacter mirabilis</name>
    <dbReference type="NCBI Taxonomy" id="69666"/>
    <lineage>
        <taxon>Bacteria</taxon>
        <taxon>Pseudomonadati</taxon>
        <taxon>Pseudomonadota</taxon>
        <taxon>Alphaproteobacteria</taxon>
        <taxon>Caulobacterales</taxon>
        <taxon>Caulobacteraceae</taxon>
        <taxon>Caulobacter</taxon>
    </lineage>
</organism>
<dbReference type="Proteomes" id="UP000228945">
    <property type="component" value="Chromosome"/>
</dbReference>
<dbReference type="Gene3D" id="3.40.50.150">
    <property type="entry name" value="Vaccinia Virus protein VP39"/>
    <property type="match status" value="1"/>
</dbReference>
<keyword evidence="1 2" id="KW-0489">Methyltransferase</keyword>
<dbReference type="RefSeq" id="WP_099622809.1">
    <property type="nucleotide sequence ID" value="NZ_CP024201.1"/>
</dbReference>
<feature type="active site" description="Proton acceptor" evidence="1">
    <location>
        <position position="162"/>
    </location>
</feature>
<reference evidence="2 3" key="1">
    <citation type="submission" date="2017-10" db="EMBL/GenBank/DDBJ databases">
        <title>Genome sequence of Caulobacter mirabilis FWC38.</title>
        <authorList>
            <person name="Fiebig A."/>
            <person name="Crosson S."/>
        </authorList>
    </citation>
    <scope>NUCLEOTIDE SEQUENCE [LARGE SCALE GENOMIC DNA]</scope>
    <source>
        <strain evidence="2 3">FWC 38</strain>
    </source>
</reference>
<comment type="subunit">
    <text evidence="1">Monomer.</text>
</comment>
<dbReference type="GO" id="GO:0003723">
    <property type="term" value="F:RNA binding"/>
    <property type="evidence" value="ECO:0007669"/>
    <property type="project" value="UniProtKB-UniRule"/>
</dbReference>
<dbReference type="GO" id="GO:0070475">
    <property type="term" value="P:rRNA base methylation"/>
    <property type="evidence" value="ECO:0007669"/>
    <property type="project" value="UniProtKB-UniRule"/>
</dbReference>
<keyword evidence="1" id="KW-0694">RNA-binding</keyword>
<feature type="binding site" evidence="1">
    <location>
        <position position="99"/>
    </location>
    <ligand>
        <name>S-adenosyl-L-methionine</name>
        <dbReference type="ChEBI" id="CHEBI:59789"/>
    </ligand>
</feature>
<feature type="binding site" evidence="1">
    <location>
        <position position="18"/>
    </location>
    <ligand>
        <name>S-adenosyl-L-methionine</name>
        <dbReference type="ChEBI" id="CHEBI:59789"/>
    </ligand>
</feature>
<keyword evidence="1" id="KW-0949">S-adenosyl-L-methionine</keyword>
<dbReference type="OrthoDB" id="9791274at2"/>
<dbReference type="EC" id="2.1.1.266" evidence="1"/>
<dbReference type="HAMAP" id="MF_00934">
    <property type="entry name" value="23SrRNA_methyltr_J"/>
    <property type="match status" value="1"/>
</dbReference>
<feature type="binding site" evidence="1">
    <location>
        <position position="117"/>
    </location>
    <ligand>
        <name>S-adenosyl-L-methionine</name>
        <dbReference type="ChEBI" id="CHEBI:59789"/>
    </ligand>
</feature>
<sequence length="275" mass="29101">MNYRHAFHAGNFADLVKHATLTLLLDRLRADAAPLTVVDTHAGAGGYDLDGEMSRRTGEAAQGIFRLMEAQGAPAEFDALKAAVRAGNPKGGVRFYPGSPSLIAGGLRRGDRYVACELRDDDHALLAQTLARHPGAKAVQDDGFGVAGREAGKGGRLFVLIDPPFERADDYERIAEAMGTVLGLDPDACVAVWLPLKDLETFDAFLRRVEPAAPELLIAEARLKPLSDPMKMNGCAMVIAGGPAGLEGPLEAICGWVAGRLGETGGRAEVWSTAS</sequence>
<keyword evidence="1" id="KW-0698">rRNA processing</keyword>
<feature type="site" description="Interaction with substrate rRNA" evidence="1">
    <location>
        <position position="3"/>
    </location>
</feature>
<accession>A0A2D2AZX1</accession>
<dbReference type="GO" id="GO:0005829">
    <property type="term" value="C:cytosol"/>
    <property type="evidence" value="ECO:0007669"/>
    <property type="project" value="TreeGrafter"/>
</dbReference>
<comment type="function">
    <text evidence="1">Specifically methylates the adenine in position 2030 of 23S rRNA.</text>
</comment>
<comment type="catalytic activity">
    <reaction evidence="1">
        <text>adenosine(2030) in 23S rRNA + S-adenosyl-L-methionine = N(6)-methyladenosine(2030) in 23S rRNA + S-adenosyl-L-homocysteine + H(+)</text>
        <dbReference type="Rhea" id="RHEA:43736"/>
        <dbReference type="Rhea" id="RHEA-COMP:10668"/>
        <dbReference type="Rhea" id="RHEA-COMP:10669"/>
        <dbReference type="ChEBI" id="CHEBI:15378"/>
        <dbReference type="ChEBI" id="CHEBI:57856"/>
        <dbReference type="ChEBI" id="CHEBI:59789"/>
        <dbReference type="ChEBI" id="CHEBI:74411"/>
        <dbReference type="ChEBI" id="CHEBI:74449"/>
        <dbReference type="EC" id="2.1.1.266"/>
    </reaction>
</comment>
<proteinExistence type="inferred from homology"/>
<gene>
    <name evidence="1" type="primary">rlmJ</name>
    <name evidence="2" type="ORF">CSW64_14690</name>
</gene>
<protein>
    <recommendedName>
        <fullName evidence="1">Ribosomal RNA large subunit methyltransferase J</fullName>
        <ecNumber evidence="1">2.1.1.266</ecNumber>
    </recommendedName>
    <alternativeName>
        <fullName evidence="1">23S rRNA (adenine(2030)-N6)-methyltransferase</fullName>
    </alternativeName>
    <alternativeName>
        <fullName evidence="1">23S rRNA m6A2030 methyltransferase</fullName>
    </alternativeName>
</protein>
<name>A0A2D2AZX1_9CAUL</name>
<comment type="similarity">
    <text evidence="1">Belongs to the RlmJ family.</text>
</comment>